<feature type="transmembrane region" description="Helical" evidence="1">
    <location>
        <begin position="275"/>
        <end position="292"/>
    </location>
</feature>
<sequence>MSLELSMHTFYDLAIRMSVNTGPYIELLKSAPWYRGSAMLATDSSNEQSGEQYDLSDEIDTYYSMIYESEEGVVDAFIIFTPSFSVYITDKNGTIISKDITIYRLDTSSDLQIIVYTSNDSLFILSFSDAKACSVCKDKLLFCHLSASTDVEGSQNIALPVRSTSTLCRTEVADPPGSHPESLTAISTEAPPAHSSRTGHVSSPEILCLYMHTSVFDESFTHVFKLFCDVILRSNSEITTLMVSPMREDILNRTLTNLSAYALYPMHNRLYTHDLIGLFSVVNAFILYNVTLPYELLSHDIRVTDPPGAHLRGRTPKDSFSIEKTAYPYHSIRYLDILQQVLHHRVISFSSTHQRVVLSDDGITKSIVTSLVLYFDSVCGFIGIFFGAPALAPLKRFFSASNNVELNVILSTSLYLQLQEILEFLFIVLSGCLPRKPFEHLLEFDPHHSAPTFSYQVVKQYLLSHLQNGDTLSRSHLSHSDALGAIVYAHKDHMSQKDVIYNLLYLSFIILDTFNQAATLDASVSQLVVPDFSEKDSCLLFSGLLSELDANIVTLFLSFGLENSGNGSLVKELLFGDLAMLLSANSVNLDYKKISEQDVGLFVDSFVCRASKRFWSTMQPLIMLLRALVSIFKSSSSFLFEFNSDLCLYFMNCVLLIFMDQHLDLLHRNVSTEAEHWLVSSQKVTNSIDTTLKIHALLAIEMLLRDFLQRISHVLVSLLEVLVSIYSPTGSPPTSLLHRSCYRTALLGSVYLGRRLVRFSRQKNDSSPINLAFAYTDTCLNSIADIFKQLTSTDIPICLDLTTYLILAQHLVDFLDDSIECTFEVSAIKATIVSGLISLIAKFLPQVPDGLNDSEKDPVMSLSLGLDLISTLDIRSLLAYSSQKGVDAQSVQHAAVVCCTEQARLLSRFVTKLIAVIETSKQNSLPPPSLPVDLETSMTVNMLDLGCNGIYDQPQLQDIIRMHLQVLLSNLATLYDHLRIHDFVDSFLAISKDSVTYSADLMNKAKQLDMADSWTSELCSKVIDSAAHMAKCLVSDVLPLLNKDDLLLTDTVDALSHILPGCLLLSLCRQLTIARTVADFYRPNGLFETYLHFVKADYPNMLLSSGELRILLVAIDAQGLIFRTLSRNADVLRETIAAYEVLNLVSMRLRKGNVIVDTDEVSTSAVSSHRPQLNLVSHKERYSTQPITVDKISRKSILSYLDSLSATFSYIAQRESSSVEVHVLILSAILSLFECMAPTNMLQSEAVQLDELVDLRSYLESGHEVYSEVLLEEARNLFRNKTVLFFIYRESNNKRCNPHLLSVLSTAVGSTNEQLKELGISLLYQCLLVITLKSVPGEDFFSFTFNPDMCAYLLSTFTTNTPNTLIEHVLAVFDIGLQFLHELDTLPAQKRKGLTSLVQYQASYSKLIDTLTTLISNSHLSIAESFYLRLFPFLTSFMVLFNRLNLFKKFSTSFNALINTLIETAMPDYRRIQKTHDPLPLLFSMANTLYIYLCMCMHEETFAERPHNTLKSRSTKKSPILAHDINHLALSAPANEASREKIGTVVITICTLLLNCFQSISETVTENNDISFKKAISILYNLSHFGFAGSDCVYILLYTYVGTVSHVGLLQMSDKDKEYDMQVKCVVRIFKALTNVMKNPCHSVFVGESLTSILFANGNDFLVLICVCLAVSVKNAAFYKSLVQPYENLVRDGGDNPAVPRWLSLFRLVKRTRSLADPIDSMVDTSLEVLHYAFGHLIHKPAEQSMFTVGPGKYLLPLLLHCFINNFELQDNETLASRTDAYAQAELPSQKPNKHHAQMAVEVLAMSMRVAPMQASAILISKNTLSILKSSFEELASVFLKNGLKGDNQGSVNQSDDRLDNISMAAGALGEILSIYTDMAMLRECSNIFRESNNNLLVLIAELLQQLAQYYKTQLAGNQGNSAFVPLHIKVEKCMTLAVLTLRNIVITAEDLSYITTNIRGTKAYVLISGMYEYITLHTGPEADMAGLPAAIEYLTIIIMHLITQAEEAGTDHHAIALIKKYALQLEQKMQSALRKDIYVEECSALLGALNMLP</sequence>
<protein>
    <submittedName>
        <fullName evidence="2">Uncharacterized protein</fullName>
    </submittedName>
</protein>
<dbReference type="VEuPathDB" id="GiardiaDB:GL50581_4477"/>
<keyword evidence="1" id="KW-1133">Transmembrane helix</keyword>
<evidence type="ECO:0000313" key="2">
    <source>
        <dbReference type="EMBL" id="EES98281.1"/>
    </source>
</evidence>
<gene>
    <name evidence="2" type="ORF">GL50581_4477</name>
</gene>
<accession>C6M089</accession>
<organism evidence="2 3">
    <name type="scientific">Giardia intestinalis (strain ATCC 50581 / GS clone H7)</name>
    <name type="common">Giardia lamblia</name>
    <dbReference type="NCBI Taxonomy" id="598745"/>
    <lineage>
        <taxon>Eukaryota</taxon>
        <taxon>Metamonada</taxon>
        <taxon>Diplomonadida</taxon>
        <taxon>Hexamitidae</taxon>
        <taxon>Giardiinae</taxon>
        <taxon>Giardia</taxon>
    </lineage>
</organism>
<evidence type="ECO:0000313" key="3">
    <source>
        <dbReference type="Proteomes" id="UP000002488"/>
    </source>
</evidence>
<keyword evidence="1" id="KW-0472">Membrane</keyword>
<proteinExistence type="predicted"/>
<dbReference type="EMBL" id="ACGJ01002929">
    <property type="protein sequence ID" value="EES98281.1"/>
    <property type="molecule type" value="Genomic_DNA"/>
</dbReference>
<name>C6M089_GIAIB</name>
<dbReference type="OMA" id="YLESGHE"/>
<reference evidence="2 3" key="1">
    <citation type="journal article" date="2009" name="PLoS Pathog.">
        <title>Draft genome sequencing of giardia intestinalis assemblage B isolate GS: is human giardiasis caused by two different species?</title>
        <authorList>
            <person name="Franzen O."/>
            <person name="Jerlstrom-Hultqvist J."/>
            <person name="Castro E."/>
            <person name="Sherwood E."/>
            <person name="Ankarklev J."/>
            <person name="Reiner D.S."/>
            <person name="Palm D."/>
            <person name="Andersson J.O."/>
            <person name="Andersson B."/>
            <person name="Svard S.G."/>
        </authorList>
    </citation>
    <scope>NUCLEOTIDE SEQUENCE [LARGE SCALE GENOMIC DNA]</scope>
    <source>
        <strain evidence="3">ATCC 50581 / GS clone H7</strain>
    </source>
</reference>
<feature type="transmembrane region" description="Helical" evidence="1">
    <location>
        <begin position="371"/>
        <end position="394"/>
    </location>
</feature>
<dbReference type="Proteomes" id="UP000002488">
    <property type="component" value="Unassembled WGS sequence"/>
</dbReference>
<keyword evidence="1" id="KW-0812">Transmembrane</keyword>
<comment type="caution">
    <text evidence="2">The sequence shown here is derived from an EMBL/GenBank/DDBJ whole genome shotgun (WGS) entry which is preliminary data.</text>
</comment>
<evidence type="ECO:0000256" key="1">
    <source>
        <dbReference type="SAM" id="Phobius"/>
    </source>
</evidence>